<dbReference type="AlphaFoldDB" id="A0A163CBT5"/>
<dbReference type="RefSeq" id="WP_066309661.1">
    <property type="nucleotide sequence ID" value="NZ_LQRT01000002.1"/>
</dbReference>
<keyword evidence="2" id="KW-1185">Reference proteome</keyword>
<gene>
    <name evidence="1" type="ORF">AWE51_02085</name>
</gene>
<accession>A0A163CBT5</accession>
<name>A0A163CBT5_9FLAO</name>
<protein>
    <recommendedName>
        <fullName evidence="3">Lipocalin-like domain-containing protein</fullName>
    </recommendedName>
</protein>
<comment type="caution">
    <text evidence="1">The sequence shown here is derived from an EMBL/GenBank/DDBJ whole genome shotgun (WGS) entry which is preliminary data.</text>
</comment>
<dbReference type="OrthoDB" id="1201884at2"/>
<evidence type="ECO:0008006" key="3">
    <source>
        <dbReference type="Google" id="ProtNLM"/>
    </source>
</evidence>
<organism evidence="1 2">
    <name type="scientific">Aquimarina aggregata</name>
    <dbReference type="NCBI Taxonomy" id="1642818"/>
    <lineage>
        <taxon>Bacteria</taxon>
        <taxon>Pseudomonadati</taxon>
        <taxon>Bacteroidota</taxon>
        <taxon>Flavobacteriia</taxon>
        <taxon>Flavobacteriales</taxon>
        <taxon>Flavobacteriaceae</taxon>
        <taxon>Aquimarina</taxon>
    </lineage>
</organism>
<reference evidence="1 2" key="1">
    <citation type="submission" date="2016-01" db="EMBL/GenBank/DDBJ databases">
        <title>The draft genome sequence of Aquimarina sp. RZW4-3-2.</title>
        <authorList>
            <person name="Wang Y."/>
        </authorList>
    </citation>
    <scope>NUCLEOTIDE SEQUENCE [LARGE SCALE GENOMIC DNA]</scope>
    <source>
        <strain evidence="1 2">RZW4-3-2</strain>
    </source>
</reference>
<dbReference type="PROSITE" id="PS51257">
    <property type="entry name" value="PROKAR_LIPOPROTEIN"/>
    <property type="match status" value="1"/>
</dbReference>
<dbReference type="EMBL" id="LQRT01000002">
    <property type="protein sequence ID" value="KZS42252.1"/>
    <property type="molecule type" value="Genomic_DNA"/>
</dbReference>
<evidence type="ECO:0000313" key="2">
    <source>
        <dbReference type="Proteomes" id="UP000076715"/>
    </source>
</evidence>
<dbReference type="Proteomes" id="UP000076715">
    <property type="component" value="Unassembled WGS sequence"/>
</dbReference>
<sequence>MKPLFSVYVVLILSMISCSNDDDSNDAIASGLNGKWNLVNISGGFTGIDHDFANGTIVWDFNETNNTVTVTNNNTDTTISDILPSGTYSYSIVDKESIKELIVNDINRGTFEMTNDEFIINEQFRDGFRVVFRR</sequence>
<evidence type="ECO:0000313" key="1">
    <source>
        <dbReference type="EMBL" id="KZS42252.1"/>
    </source>
</evidence>
<proteinExistence type="predicted"/>